<evidence type="ECO:0000259" key="2">
    <source>
        <dbReference type="PROSITE" id="PS51208"/>
    </source>
</evidence>
<dbReference type="Gene3D" id="2.40.128.130">
    <property type="entry name" value="Autotransporter beta-domain"/>
    <property type="match status" value="1"/>
</dbReference>
<dbReference type="Proteomes" id="UP000035481">
    <property type="component" value="Unassembled WGS sequence"/>
</dbReference>
<dbReference type="SUPFAM" id="SSF103515">
    <property type="entry name" value="Autotransporter"/>
    <property type="match status" value="1"/>
</dbReference>
<evidence type="ECO:0000313" key="3">
    <source>
        <dbReference type="EMBL" id="KLD64414.1"/>
    </source>
</evidence>
<reference evidence="3 4" key="1">
    <citation type="journal article" date="2015" name="Antonie Van Leeuwenhoek">
        <title>A phylogenomic and molecular marker based taxonomic framework for the order Xanthomonadales: proposal to transfer the families Algiphilaceae and Solimonadaceae to the order Nevskiales ord. nov. and to create a new family within the order Xanthomonadales, the family Rhodanobacteraceae fam. nov., containing the genus Rhodanobacter and its closest relatives.</title>
        <authorList>
            <person name="Naushad S."/>
            <person name="Adeolu M."/>
            <person name="Wong S."/>
            <person name="Sohail M."/>
            <person name="Schellhorn H.E."/>
            <person name="Gupta R.S."/>
        </authorList>
    </citation>
    <scope>NUCLEOTIDE SEQUENCE [LARGE SCALE GENOMIC DNA]</scope>
    <source>
        <strain evidence="3 4">DSM 16301</strain>
    </source>
</reference>
<evidence type="ECO:0000256" key="1">
    <source>
        <dbReference type="SAM" id="MobiDB-lite"/>
    </source>
</evidence>
<protein>
    <recommendedName>
        <fullName evidence="2">Autotransporter domain-containing protein</fullName>
    </recommendedName>
</protein>
<dbReference type="InterPro" id="IPR006315">
    <property type="entry name" value="OM_autotransptr_brl_dom"/>
</dbReference>
<dbReference type="SMART" id="SM00869">
    <property type="entry name" value="Autotransporter"/>
    <property type="match status" value="1"/>
</dbReference>
<dbReference type="EMBL" id="JPLA01000018">
    <property type="protein sequence ID" value="KLD64414.1"/>
    <property type="molecule type" value="Genomic_DNA"/>
</dbReference>
<feature type="compositionally biased region" description="Pro residues" evidence="1">
    <location>
        <begin position="1"/>
        <end position="45"/>
    </location>
</feature>
<dbReference type="PANTHER" id="PTHR12338">
    <property type="entry name" value="AUTOTRANSPORTER"/>
    <property type="match status" value="1"/>
</dbReference>
<dbReference type="Pfam" id="PF03797">
    <property type="entry name" value="Autotransporter"/>
    <property type="match status" value="1"/>
</dbReference>
<name>A0A0G9H5A7_9GAMM</name>
<feature type="domain" description="Autotransporter" evidence="2">
    <location>
        <begin position="89"/>
        <end position="367"/>
    </location>
</feature>
<dbReference type="AlphaFoldDB" id="A0A0G9H5A7"/>
<accession>A0A0G9H5A7</accession>
<dbReference type="PATRIC" id="fig|1440762.4.peg.818"/>
<dbReference type="PANTHER" id="PTHR12338:SF5">
    <property type="entry name" value="ANTIGEN 43-RELATED"/>
    <property type="match status" value="1"/>
</dbReference>
<proteinExistence type="predicted"/>
<evidence type="ECO:0000313" key="4">
    <source>
        <dbReference type="Proteomes" id="UP000035481"/>
    </source>
</evidence>
<comment type="caution">
    <text evidence="3">The sequence shown here is derived from an EMBL/GenBank/DDBJ whole genome shotgun (WGS) entry which is preliminary data.</text>
</comment>
<dbReference type="NCBIfam" id="TIGR01414">
    <property type="entry name" value="autotrans_barl"/>
    <property type="match status" value="1"/>
</dbReference>
<gene>
    <name evidence="3" type="ORF">Y882_07175</name>
</gene>
<feature type="region of interest" description="Disordered" evidence="1">
    <location>
        <begin position="1"/>
        <end position="49"/>
    </location>
</feature>
<dbReference type="InterPro" id="IPR036709">
    <property type="entry name" value="Autotransporte_beta_dom_sf"/>
</dbReference>
<dbReference type="STRING" id="1440762.Y882_07175"/>
<dbReference type="PROSITE" id="PS51208">
    <property type="entry name" value="AUTOTRANSPORTER"/>
    <property type="match status" value="1"/>
</dbReference>
<sequence>QPQPQPEPGPTPDSVPAPTPTPTPDAPAQPQPQPAAPVQPTPAAPVTPVYRPEPGAYLGNQIAAIGMFQHTLHDRLGEVDYTERQRGEDGNEHKAVWSRVIGRTFDATTGADQIDSATQAAAMQVGGEVGQWTKGDSRTHIGVMGGIGHANTQVDSSITSYQAKGGVKGYSVGAYATWYANAAKPTGLYVDSWVQYGWYKNSVQGQSLMSENYKSKNWTASLESGYAFDIGHSANRAWYIEPEAQVIFNRYHAPKHVEANGTEVSVAQGGGVTTRLGARLYTRELDMNQNRVQPFIEANWWHNGQAQAVAFNGEQQAAQTAKDIFEVKAGVQAELGKGWTGWGHAGVQMGAGHQRGGEAQVGVKYSW</sequence>
<dbReference type="InterPro" id="IPR050909">
    <property type="entry name" value="Bact_Autotransporter_VF"/>
</dbReference>
<dbReference type="GO" id="GO:0019867">
    <property type="term" value="C:outer membrane"/>
    <property type="evidence" value="ECO:0007669"/>
    <property type="project" value="InterPro"/>
</dbReference>
<dbReference type="OrthoDB" id="8610050at2"/>
<organism evidence="3 4">
    <name type="scientific">Dyella japonica DSM 16301</name>
    <dbReference type="NCBI Taxonomy" id="1440762"/>
    <lineage>
        <taxon>Bacteria</taxon>
        <taxon>Pseudomonadati</taxon>
        <taxon>Pseudomonadota</taxon>
        <taxon>Gammaproteobacteria</taxon>
        <taxon>Lysobacterales</taxon>
        <taxon>Rhodanobacteraceae</taxon>
        <taxon>Dyella</taxon>
    </lineage>
</organism>
<feature type="non-terminal residue" evidence="3">
    <location>
        <position position="1"/>
    </location>
</feature>
<dbReference type="RefSeq" id="WP_046971195.1">
    <property type="nucleotide sequence ID" value="NZ_JPLA01000018.1"/>
</dbReference>
<dbReference type="InterPro" id="IPR005546">
    <property type="entry name" value="Autotransporte_beta"/>
</dbReference>